<reference evidence="3" key="1">
    <citation type="submission" date="2014-03" db="EMBL/GenBank/DDBJ databases">
        <authorList>
            <person name="Aksoy S."/>
            <person name="Warren W."/>
            <person name="Wilson R.K."/>
        </authorList>
    </citation>
    <scope>NUCLEOTIDE SEQUENCE [LARGE SCALE GENOMIC DNA]</scope>
    <source>
        <strain evidence="3">IAEA</strain>
    </source>
</reference>
<dbReference type="Proteomes" id="UP000092445">
    <property type="component" value="Unassembled WGS sequence"/>
</dbReference>
<dbReference type="VEuPathDB" id="VectorBase:GPAI016170"/>
<evidence type="ECO:0000256" key="1">
    <source>
        <dbReference type="SAM" id="Phobius"/>
    </source>
</evidence>
<keyword evidence="3" id="KW-1185">Reference proteome</keyword>
<feature type="transmembrane region" description="Helical" evidence="1">
    <location>
        <begin position="131"/>
        <end position="157"/>
    </location>
</feature>
<protein>
    <submittedName>
        <fullName evidence="2">Uncharacterized protein</fullName>
    </submittedName>
</protein>
<evidence type="ECO:0000313" key="2">
    <source>
        <dbReference type="EnsemblMetazoa" id="GPAI016170-PA"/>
    </source>
</evidence>
<name>A0A1A9ZIY1_GLOPL</name>
<dbReference type="EnsemblMetazoa" id="GPAI016170-RA">
    <property type="protein sequence ID" value="GPAI016170-PA"/>
    <property type="gene ID" value="GPAI016170"/>
</dbReference>
<keyword evidence="1" id="KW-0472">Membrane</keyword>
<keyword evidence="1" id="KW-1133">Transmembrane helix</keyword>
<keyword evidence="1" id="KW-0812">Transmembrane</keyword>
<proteinExistence type="predicted"/>
<evidence type="ECO:0000313" key="3">
    <source>
        <dbReference type="Proteomes" id="UP000092445"/>
    </source>
</evidence>
<reference evidence="2" key="2">
    <citation type="submission" date="2020-05" db="UniProtKB">
        <authorList>
            <consortium name="EnsemblMetazoa"/>
        </authorList>
    </citation>
    <scope>IDENTIFICATION</scope>
    <source>
        <strain evidence="2">IAEA</strain>
    </source>
</reference>
<dbReference type="AlphaFoldDB" id="A0A1A9ZIY1"/>
<accession>A0A1A9ZIY1</accession>
<organism evidence="2 3">
    <name type="scientific">Glossina pallidipes</name>
    <name type="common">Tsetse fly</name>
    <dbReference type="NCBI Taxonomy" id="7398"/>
    <lineage>
        <taxon>Eukaryota</taxon>
        <taxon>Metazoa</taxon>
        <taxon>Ecdysozoa</taxon>
        <taxon>Arthropoda</taxon>
        <taxon>Hexapoda</taxon>
        <taxon>Insecta</taxon>
        <taxon>Pterygota</taxon>
        <taxon>Neoptera</taxon>
        <taxon>Endopterygota</taxon>
        <taxon>Diptera</taxon>
        <taxon>Brachycera</taxon>
        <taxon>Muscomorpha</taxon>
        <taxon>Hippoboscoidea</taxon>
        <taxon>Glossinidae</taxon>
        <taxon>Glossina</taxon>
    </lineage>
</organism>
<sequence>MQYKAKQPTASIVILHGGEIKKLLICDRKDFGDFADDLSCPPINYFQGICNCFTFETISNLCGCVRMQANKSKDATQRPHLATFYAVSLPSFQNRKYKRHERPALKHCFANFLLPAILRCTENCEKNQQHFTIVVVIVVIVVIIIISLCATTHAYVFQSFKRIRFLKLNANSSRWKFVKVII</sequence>